<dbReference type="InterPro" id="IPR036509">
    <property type="entry name" value="Met_Sox_Rdtase_MsrA_sf"/>
</dbReference>
<name>A0A4Q9BHE5_9BACT</name>
<gene>
    <name evidence="4 6" type="primary">msrA</name>
    <name evidence="6" type="ORF">EWU20_02585</name>
</gene>
<dbReference type="PANTHER" id="PTHR43774">
    <property type="entry name" value="PEPTIDE METHIONINE SULFOXIDE REDUCTASE"/>
    <property type="match status" value="1"/>
</dbReference>
<feature type="domain" description="Peptide methionine sulphoxide reductase MsrA" evidence="5">
    <location>
        <begin position="47"/>
        <end position="200"/>
    </location>
</feature>
<feature type="active site" evidence="4">
    <location>
        <position position="54"/>
    </location>
</feature>
<evidence type="ECO:0000313" key="6">
    <source>
        <dbReference type="EMBL" id="TBH75486.1"/>
    </source>
</evidence>
<dbReference type="InterPro" id="IPR002569">
    <property type="entry name" value="Met_Sox_Rdtase_MsrA_dom"/>
</dbReference>
<evidence type="ECO:0000256" key="4">
    <source>
        <dbReference type="HAMAP-Rule" id="MF_01401"/>
    </source>
</evidence>
<evidence type="ECO:0000313" key="7">
    <source>
        <dbReference type="Proteomes" id="UP000293583"/>
    </source>
</evidence>
<comment type="function">
    <text evidence="4">Has an important function as a repair enzyme for proteins that have been inactivated by oxidation. Catalyzes the reversible oxidation-reduction of methionine sulfoxide in proteins to methionine.</text>
</comment>
<dbReference type="GO" id="GO:0033744">
    <property type="term" value="F:L-methionine:thioredoxin-disulfide S-oxidoreductase activity"/>
    <property type="evidence" value="ECO:0007669"/>
    <property type="project" value="RHEA"/>
</dbReference>
<organism evidence="6 7">
    <name type="scientific">Aquirufa antheringensis</name>
    <dbReference type="NCBI Taxonomy" id="2516559"/>
    <lineage>
        <taxon>Bacteria</taxon>
        <taxon>Pseudomonadati</taxon>
        <taxon>Bacteroidota</taxon>
        <taxon>Cytophagia</taxon>
        <taxon>Cytophagales</taxon>
        <taxon>Flectobacillaceae</taxon>
        <taxon>Aquirufa</taxon>
    </lineage>
</organism>
<sequence length="219" mass="24661">MKKISKITVIVLSIITSAFHFSCGSAGEKKEAGLKNQTTKMDQKLDKITFGAGCFWCVEAVFQRVKGVKSVTSGYMGGKIKNPTYREVCSGLTGHAEVCQLAYDPKEVDVATLLEIFWQTHDPTTLNRQGADTGTQYRSAVFFHTPEQQQEAEAWKQKLNAQHVFPNPIVTEITPASEFYVAEDYHQNYFNENGTEPYCQIVIKPKMDKFLKAFKSKLN</sequence>
<dbReference type="NCBIfam" id="TIGR00401">
    <property type="entry name" value="msrA"/>
    <property type="match status" value="1"/>
</dbReference>
<comment type="caution">
    <text evidence="6">The sequence shown here is derived from an EMBL/GenBank/DDBJ whole genome shotgun (WGS) entry which is preliminary data.</text>
</comment>
<keyword evidence="1 4" id="KW-0560">Oxidoreductase</keyword>
<comment type="similarity">
    <text evidence="4">Belongs to the MsrA Met sulfoxide reductase family.</text>
</comment>
<dbReference type="GO" id="GO:0008113">
    <property type="term" value="F:peptide-methionine (S)-S-oxide reductase activity"/>
    <property type="evidence" value="ECO:0007669"/>
    <property type="project" value="UniProtKB-UniRule"/>
</dbReference>
<evidence type="ECO:0000259" key="5">
    <source>
        <dbReference type="Pfam" id="PF01625"/>
    </source>
</evidence>
<evidence type="ECO:0000256" key="2">
    <source>
        <dbReference type="ARBA" id="ARBA00047806"/>
    </source>
</evidence>
<accession>A0A4Q9BHE5</accession>
<dbReference type="HAMAP" id="MF_01401">
    <property type="entry name" value="MsrA"/>
    <property type="match status" value="1"/>
</dbReference>
<reference evidence="6 7" key="1">
    <citation type="submission" date="2019-02" db="EMBL/GenBank/DDBJ databases">
        <title>Genome of a new Bacteroidetes strain.</title>
        <authorList>
            <person name="Pitt A."/>
        </authorList>
    </citation>
    <scope>NUCLEOTIDE SEQUENCE [LARGE SCALE GENOMIC DNA]</scope>
    <source>
        <strain evidence="6 7">103A-SOEBACH</strain>
    </source>
</reference>
<evidence type="ECO:0000256" key="3">
    <source>
        <dbReference type="ARBA" id="ARBA00048782"/>
    </source>
</evidence>
<evidence type="ECO:0000256" key="1">
    <source>
        <dbReference type="ARBA" id="ARBA00023002"/>
    </source>
</evidence>
<dbReference type="AlphaFoldDB" id="A0A4Q9BHE5"/>
<proteinExistence type="inferred from homology"/>
<dbReference type="PANTHER" id="PTHR43774:SF1">
    <property type="entry name" value="PEPTIDE METHIONINE SULFOXIDE REDUCTASE MSRA 2"/>
    <property type="match status" value="1"/>
</dbReference>
<dbReference type="Proteomes" id="UP000293583">
    <property type="component" value="Unassembled WGS sequence"/>
</dbReference>
<dbReference type="EC" id="1.8.4.11" evidence="4"/>
<dbReference type="Pfam" id="PF01625">
    <property type="entry name" value="PMSR"/>
    <property type="match status" value="1"/>
</dbReference>
<protein>
    <recommendedName>
        <fullName evidence="4">Peptide methionine sulfoxide reductase MsrA</fullName>
        <shortName evidence="4">Protein-methionine-S-oxide reductase</shortName>
        <ecNumber evidence="4">1.8.4.11</ecNumber>
    </recommendedName>
    <alternativeName>
        <fullName evidence="4">Peptide-methionine (S)-S-oxide reductase</fullName>
        <shortName evidence="4">Peptide Met(O) reductase</shortName>
    </alternativeName>
</protein>
<comment type="catalytic activity">
    <reaction evidence="3 4">
        <text>[thioredoxin]-disulfide + L-methionine + H2O = L-methionine (S)-S-oxide + [thioredoxin]-dithiol</text>
        <dbReference type="Rhea" id="RHEA:19993"/>
        <dbReference type="Rhea" id="RHEA-COMP:10698"/>
        <dbReference type="Rhea" id="RHEA-COMP:10700"/>
        <dbReference type="ChEBI" id="CHEBI:15377"/>
        <dbReference type="ChEBI" id="CHEBI:29950"/>
        <dbReference type="ChEBI" id="CHEBI:50058"/>
        <dbReference type="ChEBI" id="CHEBI:57844"/>
        <dbReference type="ChEBI" id="CHEBI:58772"/>
        <dbReference type="EC" id="1.8.4.11"/>
    </reaction>
</comment>
<dbReference type="EMBL" id="SEWY01000001">
    <property type="protein sequence ID" value="TBH75486.1"/>
    <property type="molecule type" value="Genomic_DNA"/>
</dbReference>
<dbReference type="Gene3D" id="3.30.1060.10">
    <property type="entry name" value="Peptide methionine sulphoxide reductase MsrA"/>
    <property type="match status" value="1"/>
</dbReference>
<dbReference type="RefSeq" id="WP_130922610.1">
    <property type="nucleotide sequence ID" value="NZ_JAANOL010000005.1"/>
</dbReference>
<dbReference type="OrthoDB" id="4174719at2"/>
<dbReference type="SUPFAM" id="SSF55068">
    <property type="entry name" value="Peptide methionine sulfoxide reductase"/>
    <property type="match status" value="1"/>
</dbReference>
<comment type="catalytic activity">
    <reaction evidence="2 4">
        <text>L-methionyl-[protein] + [thioredoxin]-disulfide + H2O = L-methionyl-(S)-S-oxide-[protein] + [thioredoxin]-dithiol</text>
        <dbReference type="Rhea" id="RHEA:14217"/>
        <dbReference type="Rhea" id="RHEA-COMP:10698"/>
        <dbReference type="Rhea" id="RHEA-COMP:10700"/>
        <dbReference type="Rhea" id="RHEA-COMP:12313"/>
        <dbReference type="Rhea" id="RHEA-COMP:12315"/>
        <dbReference type="ChEBI" id="CHEBI:15377"/>
        <dbReference type="ChEBI" id="CHEBI:16044"/>
        <dbReference type="ChEBI" id="CHEBI:29950"/>
        <dbReference type="ChEBI" id="CHEBI:44120"/>
        <dbReference type="ChEBI" id="CHEBI:50058"/>
        <dbReference type="EC" id="1.8.4.11"/>
    </reaction>
</comment>
<keyword evidence="7" id="KW-1185">Reference proteome</keyword>